<dbReference type="GO" id="GO:0016491">
    <property type="term" value="F:oxidoreductase activity"/>
    <property type="evidence" value="ECO:0007669"/>
    <property type="project" value="UniProtKB-KW"/>
</dbReference>
<dbReference type="Gene3D" id="3.40.50.720">
    <property type="entry name" value="NAD(P)-binding Rossmann-like Domain"/>
    <property type="match status" value="1"/>
</dbReference>
<evidence type="ECO:0000256" key="2">
    <source>
        <dbReference type="ARBA" id="ARBA00023002"/>
    </source>
</evidence>
<dbReference type="Pfam" id="PF01408">
    <property type="entry name" value="GFO_IDH_MocA"/>
    <property type="match status" value="1"/>
</dbReference>
<protein>
    <submittedName>
        <fullName evidence="6">AnsG oxidoreductase</fullName>
    </submittedName>
</protein>
<dbReference type="InterPro" id="IPR000683">
    <property type="entry name" value="Gfo/Idh/MocA-like_OxRdtase_N"/>
</dbReference>
<dbReference type="EMBL" id="AH007725">
    <property type="protein sequence ID" value="AAD31836.1"/>
    <property type="molecule type" value="Genomic_DNA"/>
</dbReference>
<evidence type="ECO:0000256" key="3">
    <source>
        <dbReference type="SAM" id="Coils"/>
    </source>
</evidence>
<dbReference type="InterPro" id="IPR055170">
    <property type="entry name" value="GFO_IDH_MocA-like_dom"/>
</dbReference>
<dbReference type="Pfam" id="PF22725">
    <property type="entry name" value="GFO_IDH_MocA_C3"/>
    <property type="match status" value="1"/>
</dbReference>
<dbReference type="InterPro" id="IPR051317">
    <property type="entry name" value="Gfo/Idh/MocA_oxidoreduct"/>
</dbReference>
<evidence type="ECO:0000256" key="1">
    <source>
        <dbReference type="ARBA" id="ARBA00010928"/>
    </source>
</evidence>
<dbReference type="GO" id="GO:0000166">
    <property type="term" value="F:nucleotide binding"/>
    <property type="evidence" value="ECO:0007669"/>
    <property type="project" value="InterPro"/>
</dbReference>
<evidence type="ECO:0000259" key="5">
    <source>
        <dbReference type="Pfam" id="PF22725"/>
    </source>
</evidence>
<dbReference type="SUPFAM" id="SSF55347">
    <property type="entry name" value="Glyceraldehyde-3-phosphate dehydrogenase-like, C-terminal domain"/>
    <property type="match status" value="1"/>
</dbReference>
<feature type="domain" description="GFO/IDH/MocA-like oxidoreductase" evidence="5">
    <location>
        <begin position="144"/>
        <end position="285"/>
    </location>
</feature>
<dbReference type="Gene3D" id="3.30.360.10">
    <property type="entry name" value="Dihydrodipicolinate Reductase, domain 2"/>
    <property type="match status" value="1"/>
</dbReference>
<comment type="similarity">
    <text evidence="1">Belongs to the Gfo/Idh/MocA family.</text>
</comment>
<feature type="coiled-coil region" evidence="3">
    <location>
        <begin position="347"/>
        <end position="374"/>
    </location>
</feature>
<dbReference type="AlphaFoldDB" id="Q9X659"/>
<proteinExistence type="inferred from homology"/>
<dbReference type="PANTHER" id="PTHR43708:SF5">
    <property type="entry name" value="CONSERVED EXPRESSED OXIDOREDUCTASE (EUROFUNG)-RELATED"/>
    <property type="match status" value="1"/>
</dbReference>
<sequence>MTVADIDGRPLRTAVVGLGWAARSIWLTAGAVTPTSPWRRRWTPTRPRVAAVTRDAPDTPVLTAMHDVDPAEVDLAVVAVPNHLHCEIASGLLRKGVPVFLEKPVCLTAAEAEQLAEAERDGGARLLAGSAARHRADVRALLANADDVGTVRHIELSWVRSRGVPDAGGWFTRRHLSGGGALVDLGWHLFDIAAPLLGSAEFTQVAGTVSGDFIARDTARVSWRAEGAGQDRESERAAGGVIDVEDTARAFLVTDNGVSLSLHASWASHEERDITRIRVDGSAGSTTLRCTFGFSPNRLEHPELTRTDEGRTRAVTVPAEPVGTEYDRQLDELLAQLRGPAGPRRAIEEARRTIDAIERIYSAARAAQERAEQRRP</sequence>
<feature type="domain" description="Gfo/Idh/MocA-like oxidoreductase N-terminal" evidence="4">
    <location>
        <begin position="12"/>
        <end position="128"/>
    </location>
</feature>
<organism evidence="6">
    <name type="scientific">Streptomyces collinus</name>
    <dbReference type="NCBI Taxonomy" id="42684"/>
    <lineage>
        <taxon>Bacteria</taxon>
        <taxon>Bacillati</taxon>
        <taxon>Actinomycetota</taxon>
        <taxon>Actinomycetes</taxon>
        <taxon>Kitasatosporales</taxon>
        <taxon>Streptomycetaceae</taxon>
        <taxon>Streptomyces</taxon>
    </lineage>
</organism>
<keyword evidence="3" id="KW-0175">Coiled coil</keyword>
<reference evidence="6" key="1">
    <citation type="journal article" date="1999" name="Eur. J. Biochem.">
        <title>Biosynthesis of ansatrienin (mycotrienin) and naphthomycin. Identification and analysis of two separate biosynthetic gene clusters in Streptomyces collinus Tue 1892.</title>
        <authorList>
            <person name="Chen S."/>
            <person name="von Bamberg D."/>
            <person name="Hale V."/>
            <person name="Breuer M."/>
            <person name="Hardt B."/>
            <person name="Muller R."/>
            <person name="Floss H.G."/>
            <person name="Reynolds K.A."/>
            <person name="Leistner E."/>
        </authorList>
    </citation>
    <scope>NUCLEOTIDE SEQUENCE</scope>
    <source>
        <strain evidence="6">Tu 1892</strain>
    </source>
</reference>
<dbReference type="InterPro" id="IPR036291">
    <property type="entry name" value="NAD(P)-bd_dom_sf"/>
</dbReference>
<dbReference type="PANTHER" id="PTHR43708">
    <property type="entry name" value="CONSERVED EXPRESSED OXIDOREDUCTASE (EUROFUNG)"/>
    <property type="match status" value="1"/>
</dbReference>
<accession>Q9X659</accession>
<name>Q9X659_STRCU</name>
<evidence type="ECO:0000313" key="6">
    <source>
        <dbReference type="EMBL" id="AAD31836.1"/>
    </source>
</evidence>
<keyword evidence="2" id="KW-0560">Oxidoreductase</keyword>
<dbReference type="SUPFAM" id="SSF51735">
    <property type="entry name" value="NAD(P)-binding Rossmann-fold domains"/>
    <property type="match status" value="1"/>
</dbReference>
<gene>
    <name evidence="6" type="primary">ansG</name>
</gene>
<evidence type="ECO:0000259" key="4">
    <source>
        <dbReference type="Pfam" id="PF01408"/>
    </source>
</evidence>